<dbReference type="OrthoDB" id="9783791at2"/>
<dbReference type="RefSeq" id="WP_048879753.1">
    <property type="nucleotide sequence ID" value="NZ_BANC01000089.1"/>
</dbReference>
<sequence>MARKTVNKVPVVKPERKLLCFLDQSGGEEIGGWAMDFDSPAESLKMRVVIDGVIEEVMTCDLHREDSRLMNLENSRIGFRYRIPDRYKDGMRHALRFATLDGALVPIGSRSGMALEEYNFVLEKPARLMAVVDGMVDGLIQGWVLRVDDEAGTKLGGVRVLVTHDGQPVAELLADQFRADVVEAVDGDPACGFAFALPPELRRREQITLKFFAMPEREELRGSPLEISFPGDSAREKIETLIKRTDELFSFAYHLKKELKAAIPRERYLLADYQRWALDARPLVLPRAKARYGVADVATAKVSIICPVYRPAAGDFLAAVESVRAQTHENWELLLVDDASGDRTLTALMKDLAAMEPRMRLISRRKNGGIARATNDGLKAAKGAFIVFFDHDDMLEPCALEVMLLAQAATGAKLLYSDEDKVERGGTVSEPHFKPDFNYRFLLDINYICHLTMVEAAALRAAGGLDPELDGAQDHDLLLRLTESLAPEQIHHVAEILYHWRKTASSTAAAGTGAKPKAALAGAEAVQAHLARRGLPAKVVPRGSLTCYKVDWKFPVARVKKAGVSILIPYRDHVDMTRDCVEAIRAHTKGVNYEIILLDNWSTTPEAVRFAAEQANIEGTKVLRIAEPFNYSRINNLGVREARQEFLLFMNNDVFVDESGWLRRLLDEALAEENVGAVGAKLLYPDGTVQHAGVVLGVGGVADHAFRGLDGDAPGYMAHAMAAQEVSAVTAACMLVRKTAFDMVGGFDERELSIAFNDVDLCVKLRQAGMKVIFMPDVVAEHRESISRGDDFDHGKLARFMFENEVMRQRYEVALPNDPYYNQHFSREGGVYRDLRMVRPGES</sequence>
<dbReference type="Pfam" id="PF00535">
    <property type="entry name" value="Glycos_transf_2"/>
    <property type="match status" value="2"/>
</dbReference>
<accession>A0A0D6PJK6</accession>
<dbReference type="InterPro" id="IPR001173">
    <property type="entry name" value="Glyco_trans_2-like"/>
</dbReference>
<gene>
    <name evidence="2" type="ORF">Aam_091_020</name>
</gene>
<feature type="domain" description="Glycosyltransferase 2-like" evidence="1">
    <location>
        <begin position="565"/>
        <end position="689"/>
    </location>
</feature>
<dbReference type="Gene3D" id="3.90.550.10">
    <property type="entry name" value="Spore Coat Polysaccharide Biosynthesis Protein SpsA, Chain A"/>
    <property type="match status" value="2"/>
</dbReference>
<dbReference type="Proteomes" id="UP000032668">
    <property type="component" value="Unassembled WGS sequence"/>
</dbReference>
<dbReference type="STRING" id="1120923.SAMN02746095_03227"/>
<dbReference type="PANTHER" id="PTHR43179:SF7">
    <property type="entry name" value="RHAMNOSYLTRANSFERASE WBBL"/>
    <property type="match status" value="1"/>
</dbReference>
<reference evidence="2 3" key="1">
    <citation type="submission" date="2012-11" db="EMBL/GenBank/DDBJ databases">
        <title>Whole genome sequence of Acidocella aminolytica 101 = DSM 11237.</title>
        <authorList>
            <person name="Azuma Y."/>
            <person name="Higashiura N."/>
            <person name="Hirakawa H."/>
            <person name="Matsushita K."/>
        </authorList>
    </citation>
    <scope>NUCLEOTIDE SEQUENCE [LARGE SCALE GENOMIC DNA]</scope>
    <source>
        <strain evidence="3">101 / DSM 11237</strain>
    </source>
</reference>
<dbReference type="AlphaFoldDB" id="A0A0D6PJK6"/>
<dbReference type="EMBL" id="BANC01000089">
    <property type="protein sequence ID" value="GAN81363.1"/>
    <property type="molecule type" value="Genomic_DNA"/>
</dbReference>
<comment type="caution">
    <text evidence="2">The sequence shown here is derived from an EMBL/GenBank/DDBJ whole genome shotgun (WGS) entry which is preliminary data.</text>
</comment>
<feature type="domain" description="Glycosyltransferase 2-like" evidence="1">
    <location>
        <begin position="303"/>
        <end position="417"/>
    </location>
</feature>
<dbReference type="SUPFAM" id="SSF53448">
    <property type="entry name" value="Nucleotide-diphospho-sugar transferases"/>
    <property type="match status" value="2"/>
</dbReference>
<name>A0A0D6PJK6_9PROT</name>
<dbReference type="PANTHER" id="PTHR43179">
    <property type="entry name" value="RHAMNOSYLTRANSFERASE WBBL"/>
    <property type="match status" value="1"/>
</dbReference>
<evidence type="ECO:0000313" key="2">
    <source>
        <dbReference type="EMBL" id="GAN81363.1"/>
    </source>
</evidence>
<keyword evidence="3" id="KW-1185">Reference proteome</keyword>
<evidence type="ECO:0000313" key="3">
    <source>
        <dbReference type="Proteomes" id="UP000032668"/>
    </source>
</evidence>
<protein>
    <submittedName>
        <fullName evidence="2">O-antigen biosynthesis protein RfbC</fullName>
    </submittedName>
</protein>
<evidence type="ECO:0000259" key="1">
    <source>
        <dbReference type="Pfam" id="PF00535"/>
    </source>
</evidence>
<dbReference type="CDD" id="cd04186">
    <property type="entry name" value="GT_2_like_c"/>
    <property type="match status" value="1"/>
</dbReference>
<organism evidence="2 3">
    <name type="scientific">Acidocella aminolytica 101 = DSM 11237</name>
    <dbReference type="NCBI Taxonomy" id="1120923"/>
    <lineage>
        <taxon>Bacteria</taxon>
        <taxon>Pseudomonadati</taxon>
        <taxon>Pseudomonadota</taxon>
        <taxon>Alphaproteobacteria</taxon>
        <taxon>Acetobacterales</taxon>
        <taxon>Acidocellaceae</taxon>
        <taxon>Acidocella</taxon>
    </lineage>
</organism>
<dbReference type="InterPro" id="IPR029044">
    <property type="entry name" value="Nucleotide-diphossugar_trans"/>
</dbReference>
<proteinExistence type="predicted"/>